<sequence length="139" mass="14851">MTIPHHKNKTLATLAAFLLGGLGLHRLYLRGARDRWLWAHLASLPAAALVAALAPQADGFYKLLPVTLSVLVGLLEALVLGLMSDDKWDARFNPGSGRQSDTHWPVAVVLVASMMLGAGGLIATISRFFDLLYTGGAYG</sequence>
<feature type="transmembrane region" description="Helical" evidence="1">
    <location>
        <begin position="12"/>
        <end position="29"/>
    </location>
</feature>
<protein>
    <submittedName>
        <fullName evidence="2">NINE protein</fullName>
    </submittedName>
</protein>
<evidence type="ECO:0000313" key="3">
    <source>
        <dbReference type="Proteomes" id="UP000666369"/>
    </source>
</evidence>
<gene>
    <name evidence="2" type="ORF">GW587_25875</name>
</gene>
<feature type="transmembrane region" description="Helical" evidence="1">
    <location>
        <begin position="104"/>
        <end position="129"/>
    </location>
</feature>
<keyword evidence="1" id="KW-0812">Transmembrane</keyword>
<keyword evidence="1" id="KW-0472">Membrane</keyword>
<name>A0ABX0FTG0_9BURK</name>
<keyword evidence="3" id="KW-1185">Reference proteome</keyword>
<dbReference type="RefSeq" id="WP_166107806.1">
    <property type="nucleotide sequence ID" value="NZ_JAADJT010000014.1"/>
</dbReference>
<accession>A0ABX0FTG0</accession>
<keyword evidence="1" id="KW-1133">Transmembrane helix</keyword>
<comment type="caution">
    <text evidence="2">The sequence shown here is derived from an EMBL/GenBank/DDBJ whole genome shotgun (WGS) entry which is preliminary data.</text>
</comment>
<dbReference type="Proteomes" id="UP000666369">
    <property type="component" value="Unassembled WGS sequence"/>
</dbReference>
<dbReference type="EMBL" id="JAADJT010000014">
    <property type="protein sequence ID" value="NGZ87675.1"/>
    <property type="molecule type" value="Genomic_DNA"/>
</dbReference>
<reference evidence="3" key="1">
    <citation type="submission" date="2023-07" db="EMBL/GenBank/DDBJ databases">
        <title>Duganella aceri sp. nov., isolated from tree sap.</title>
        <authorList>
            <person name="Kim I.S."/>
        </authorList>
    </citation>
    <scope>NUCLEOTIDE SEQUENCE [LARGE SCALE GENOMIC DNA]</scope>
    <source>
        <strain evidence="3">SAP-35</strain>
    </source>
</reference>
<proteinExistence type="predicted"/>
<feature type="transmembrane region" description="Helical" evidence="1">
    <location>
        <begin position="60"/>
        <end position="83"/>
    </location>
</feature>
<evidence type="ECO:0000256" key="1">
    <source>
        <dbReference type="SAM" id="Phobius"/>
    </source>
</evidence>
<feature type="transmembrane region" description="Helical" evidence="1">
    <location>
        <begin position="36"/>
        <end position="54"/>
    </location>
</feature>
<evidence type="ECO:0000313" key="2">
    <source>
        <dbReference type="EMBL" id="NGZ87675.1"/>
    </source>
</evidence>
<organism evidence="2 3">
    <name type="scientific">Duganella aceris</name>
    <dbReference type="NCBI Taxonomy" id="2703883"/>
    <lineage>
        <taxon>Bacteria</taxon>
        <taxon>Pseudomonadati</taxon>
        <taxon>Pseudomonadota</taxon>
        <taxon>Betaproteobacteria</taxon>
        <taxon>Burkholderiales</taxon>
        <taxon>Oxalobacteraceae</taxon>
        <taxon>Telluria group</taxon>
        <taxon>Duganella</taxon>
    </lineage>
</organism>